<dbReference type="NCBIfam" id="NF001785">
    <property type="entry name" value="PRK00517.2-2"/>
    <property type="match status" value="1"/>
</dbReference>
<feature type="binding site" evidence="6">
    <location>
        <position position="134"/>
    </location>
    <ligand>
        <name>S-adenosyl-L-methionine</name>
        <dbReference type="ChEBI" id="CHEBI:59789"/>
    </ligand>
</feature>
<keyword evidence="7" id="KW-0687">Ribonucleoprotein</keyword>
<comment type="function">
    <text evidence="6">Methylates ribosomal protein L11.</text>
</comment>
<dbReference type="EC" id="2.1.1.-" evidence="6"/>
<organism evidence="7 8">
    <name type="scientific">Pseudoprevotella muciniphila</name>
    <dbReference type="NCBI Taxonomy" id="2133944"/>
    <lineage>
        <taxon>Bacteria</taxon>
        <taxon>Pseudomonadati</taxon>
        <taxon>Bacteroidota</taxon>
        <taxon>Bacteroidia</taxon>
        <taxon>Bacteroidales</taxon>
        <taxon>Prevotellaceae</taxon>
        <taxon>Pseudoprevotella</taxon>
    </lineage>
</organism>
<dbReference type="GO" id="GO:0008276">
    <property type="term" value="F:protein methyltransferase activity"/>
    <property type="evidence" value="ECO:0007669"/>
    <property type="project" value="UniProtKB-UniRule"/>
</dbReference>
<dbReference type="GO" id="GO:0005737">
    <property type="term" value="C:cytoplasm"/>
    <property type="evidence" value="ECO:0007669"/>
    <property type="project" value="UniProtKB-SubCell"/>
</dbReference>
<keyword evidence="8" id="KW-1185">Reference proteome</keyword>
<dbReference type="PANTHER" id="PTHR43648:SF1">
    <property type="entry name" value="ELECTRON TRANSFER FLAVOPROTEIN BETA SUBUNIT LYSINE METHYLTRANSFERASE"/>
    <property type="match status" value="1"/>
</dbReference>
<dbReference type="KEGG" id="alq:C7Y71_010660"/>
<dbReference type="GO" id="GO:0032259">
    <property type="term" value="P:methylation"/>
    <property type="evidence" value="ECO:0007669"/>
    <property type="project" value="UniProtKB-KW"/>
</dbReference>
<dbReference type="SUPFAM" id="SSF53335">
    <property type="entry name" value="S-adenosyl-L-methionine-dependent methyltransferases"/>
    <property type="match status" value="1"/>
</dbReference>
<dbReference type="InterPro" id="IPR050078">
    <property type="entry name" value="Ribosomal_L11_MeTrfase_PrmA"/>
</dbReference>
<dbReference type="OrthoDB" id="9785995at2"/>
<feature type="binding site" evidence="6">
    <location>
        <position position="155"/>
    </location>
    <ligand>
        <name>S-adenosyl-L-methionine</name>
        <dbReference type="ChEBI" id="CHEBI:59789"/>
    </ligand>
</feature>
<dbReference type="CDD" id="cd02440">
    <property type="entry name" value="AdoMet_MTases"/>
    <property type="match status" value="1"/>
</dbReference>
<sequence>MKYYEFKFTMQPTSSDLQDVLSAVLGEAGFDSFVPTVDGNNPLLAYIKVAEFDEKNLASALRSFPVANVEISYTMTEAEDKDWNKLWEENYFQPLVVDGRCVVYGTMHKDVPTAEYNIIINPKMSFGTGHHATTSQMLSEILKTDVRGFEVLDMGCGTSILAILAKMCGAAHCVAIDNDEWCVDNSIENIALNGVENIDVELGDANVLKEKGPFDLVLANINRNILLADMGAYTQVMKSGAQIFMSGFYEEDVPVLKEEALRQNLHLVRVHSLNRWACAVFEKV</sequence>
<dbReference type="EMBL" id="CP033459">
    <property type="protein sequence ID" value="QFQ13434.1"/>
    <property type="molecule type" value="Genomic_DNA"/>
</dbReference>
<gene>
    <name evidence="6" type="primary">prmA</name>
    <name evidence="7" type="ORF">C7Y71_010660</name>
</gene>
<reference evidence="7 8" key="1">
    <citation type="submission" date="2018-11" db="EMBL/GenBank/DDBJ databases">
        <authorList>
            <person name="Na S.W."/>
            <person name="Baik M."/>
        </authorList>
    </citation>
    <scope>NUCLEOTIDE SEQUENCE [LARGE SCALE GENOMIC DNA]</scope>
    <source>
        <strain evidence="7 8">E39</strain>
    </source>
</reference>
<evidence type="ECO:0000313" key="7">
    <source>
        <dbReference type="EMBL" id="QFQ13434.1"/>
    </source>
</evidence>
<keyword evidence="5 6" id="KW-0949">S-adenosyl-L-methionine</keyword>
<comment type="similarity">
    <text evidence="1 6">Belongs to the methyltransferase superfamily. PrmA family.</text>
</comment>
<evidence type="ECO:0000313" key="8">
    <source>
        <dbReference type="Proteomes" id="UP000249375"/>
    </source>
</evidence>
<keyword evidence="3 6" id="KW-0489">Methyltransferase</keyword>
<dbReference type="PANTHER" id="PTHR43648">
    <property type="entry name" value="ELECTRON TRANSFER FLAVOPROTEIN BETA SUBUNIT LYSINE METHYLTRANSFERASE"/>
    <property type="match status" value="1"/>
</dbReference>
<dbReference type="Pfam" id="PF06325">
    <property type="entry name" value="PrmA"/>
    <property type="match status" value="1"/>
</dbReference>
<dbReference type="RefSeq" id="WP_111897663.1">
    <property type="nucleotide sequence ID" value="NZ_CP033459.1"/>
</dbReference>
<name>A0A5P8E904_9BACT</name>
<accession>A0A5P8E904</accession>
<proteinExistence type="inferred from homology"/>
<dbReference type="InterPro" id="IPR029063">
    <property type="entry name" value="SAM-dependent_MTases_sf"/>
</dbReference>
<keyword evidence="4 6" id="KW-0808">Transferase</keyword>
<dbReference type="PIRSF" id="PIRSF000401">
    <property type="entry name" value="RPL11_MTase"/>
    <property type="match status" value="1"/>
</dbReference>
<dbReference type="InterPro" id="IPR004498">
    <property type="entry name" value="Ribosomal_PrmA_MeTrfase"/>
</dbReference>
<evidence type="ECO:0000256" key="6">
    <source>
        <dbReference type="HAMAP-Rule" id="MF_00735"/>
    </source>
</evidence>
<comment type="subcellular location">
    <subcellularLocation>
        <location evidence="6">Cytoplasm</location>
    </subcellularLocation>
</comment>
<dbReference type="Gene3D" id="3.40.50.150">
    <property type="entry name" value="Vaccinia Virus protein VP39"/>
    <property type="match status" value="1"/>
</dbReference>
<dbReference type="HAMAP" id="MF_00735">
    <property type="entry name" value="Methyltr_PrmA"/>
    <property type="match status" value="1"/>
</dbReference>
<dbReference type="GO" id="GO:0005840">
    <property type="term" value="C:ribosome"/>
    <property type="evidence" value="ECO:0007669"/>
    <property type="project" value="UniProtKB-KW"/>
</dbReference>
<comment type="catalytic activity">
    <reaction evidence="6">
        <text>L-lysyl-[protein] + 3 S-adenosyl-L-methionine = N(6),N(6),N(6)-trimethyl-L-lysyl-[protein] + 3 S-adenosyl-L-homocysteine + 3 H(+)</text>
        <dbReference type="Rhea" id="RHEA:54192"/>
        <dbReference type="Rhea" id="RHEA-COMP:9752"/>
        <dbReference type="Rhea" id="RHEA-COMP:13826"/>
        <dbReference type="ChEBI" id="CHEBI:15378"/>
        <dbReference type="ChEBI" id="CHEBI:29969"/>
        <dbReference type="ChEBI" id="CHEBI:57856"/>
        <dbReference type="ChEBI" id="CHEBI:59789"/>
        <dbReference type="ChEBI" id="CHEBI:61961"/>
    </reaction>
</comment>
<dbReference type="AlphaFoldDB" id="A0A5P8E904"/>
<dbReference type="Proteomes" id="UP000249375">
    <property type="component" value="Chromosome"/>
</dbReference>
<evidence type="ECO:0000256" key="1">
    <source>
        <dbReference type="ARBA" id="ARBA00009741"/>
    </source>
</evidence>
<keyword evidence="2 6" id="KW-0963">Cytoplasm</keyword>
<protein>
    <recommendedName>
        <fullName evidence="6">Ribosomal protein L11 methyltransferase</fullName>
        <shortName evidence="6">L11 Mtase</shortName>
        <ecNumber evidence="6">2.1.1.-</ecNumber>
    </recommendedName>
</protein>
<evidence type="ECO:0000256" key="5">
    <source>
        <dbReference type="ARBA" id="ARBA00022691"/>
    </source>
</evidence>
<evidence type="ECO:0000256" key="2">
    <source>
        <dbReference type="ARBA" id="ARBA00022490"/>
    </source>
</evidence>
<keyword evidence="7" id="KW-0689">Ribosomal protein</keyword>
<evidence type="ECO:0000256" key="4">
    <source>
        <dbReference type="ARBA" id="ARBA00022679"/>
    </source>
</evidence>
<evidence type="ECO:0000256" key="3">
    <source>
        <dbReference type="ARBA" id="ARBA00022603"/>
    </source>
</evidence>
<feature type="binding site" evidence="6">
    <location>
        <position position="177"/>
    </location>
    <ligand>
        <name>S-adenosyl-L-methionine</name>
        <dbReference type="ChEBI" id="CHEBI:59789"/>
    </ligand>
</feature>
<feature type="binding site" evidence="6">
    <location>
        <position position="220"/>
    </location>
    <ligand>
        <name>S-adenosyl-L-methionine</name>
        <dbReference type="ChEBI" id="CHEBI:59789"/>
    </ligand>
</feature>